<dbReference type="VEuPathDB" id="FungiDB:BDBG_16303"/>
<dbReference type="GeneID" id="42528474"/>
<protein>
    <submittedName>
        <fullName evidence="1">Uncharacterized protein</fullName>
    </submittedName>
</protein>
<sequence length="104" mass="12113">MVQLLSSPTCIYKQHAFYQLRISNIFPLSLQRRDDALPLLVIFVLAWHDQPLHVGDVWIMIMRTKNSDATLSIIRPIFLIPISLPRIPLCRISVAYLRHKLYST</sequence>
<dbReference type="AlphaFoldDB" id="A0A179UBJ4"/>
<dbReference type="KEGG" id="bgh:BDBG_16303"/>
<accession>A0A179UBJ4</accession>
<dbReference type="EMBL" id="GG657449">
    <property type="protein sequence ID" value="OAT04649.1"/>
    <property type="molecule type" value="Genomic_DNA"/>
</dbReference>
<organism evidence="1 2">
    <name type="scientific">Blastomyces gilchristii (strain SLH14081)</name>
    <name type="common">Blastomyces dermatitidis</name>
    <dbReference type="NCBI Taxonomy" id="559298"/>
    <lineage>
        <taxon>Eukaryota</taxon>
        <taxon>Fungi</taxon>
        <taxon>Dikarya</taxon>
        <taxon>Ascomycota</taxon>
        <taxon>Pezizomycotina</taxon>
        <taxon>Eurotiomycetes</taxon>
        <taxon>Eurotiomycetidae</taxon>
        <taxon>Onygenales</taxon>
        <taxon>Ajellomycetaceae</taxon>
        <taxon>Blastomyces</taxon>
    </lineage>
</organism>
<evidence type="ECO:0000313" key="1">
    <source>
        <dbReference type="EMBL" id="OAT04649.1"/>
    </source>
</evidence>
<evidence type="ECO:0000313" key="2">
    <source>
        <dbReference type="Proteomes" id="UP000002038"/>
    </source>
</evidence>
<reference evidence="2" key="1">
    <citation type="journal article" date="2015" name="PLoS Genet.">
        <title>The dynamic genome and transcriptome of the human fungal pathogen Blastomyces and close relative Emmonsia.</title>
        <authorList>
            <person name="Munoz J.F."/>
            <person name="Gauthier G.M."/>
            <person name="Desjardins C.A."/>
            <person name="Gallo J.E."/>
            <person name="Holder J."/>
            <person name="Sullivan T.D."/>
            <person name="Marty A.J."/>
            <person name="Carmen J.C."/>
            <person name="Chen Z."/>
            <person name="Ding L."/>
            <person name="Gujja S."/>
            <person name="Magrini V."/>
            <person name="Misas E."/>
            <person name="Mitreva M."/>
            <person name="Priest M."/>
            <person name="Saif S."/>
            <person name="Whiston E.A."/>
            <person name="Young S."/>
            <person name="Zeng Q."/>
            <person name="Goldman W.E."/>
            <person name="Mardis E.R."/>
            <person name="Taylor J.W."/>
            <person name="McEwen J.G."/>
            <person name="Clay O.K."/>
            <person name="Klein B.S."/>
            <person name="Cuomo C.A."/>
        </authorList>
    </citation>
    <scope>NUCLEOTIDE SEQUENCE [LARGE SCALE GENOMIC DNA]</scope>
    <source>
        <strain evidence="2">SLH14081</strain>
    </source>
</reference>
<proteinExistence type="predicted"/>
<dbReference type="RefSeq" id="XP_031576296.1">
    <property type="nucleotide sequence ID" value="XM_031724286.1"/>
</dbReference>
<keyword evidence="2" id="KW-1185">Reference proteome</keyword>
<gene>
    <name evidence="1" type="ORF">BDBG_16303</name>
</gene>
<name>A0A179UBJ4_BLAGS</name>
<dbReference type="Proteomes" id="UP000002038">
    <property type="component" value="Unassembled WGS sequence"/>
</dbReference>